<organism evidence="1 2">
    <name type="scientific">Streptococcus criceti HS-6</name>
    <dbReference type="NCBI Taxonomy" id="873449"/>
    <lineage>
        <taxon>Bacteria</taxon>
        <taxon>Bacillati</taxon>
        <taxon>Bacillota</taxon>
        <taxon>Bacilli</taxon>
        <taxon>Lactobacillales</taxon>
        <taxon>Streptococcaceae</taxon>
        <taxon>Streptococcus</taxon>
    </lineage>
</organism>
<dbReference type="RefSeq" id="WP_004226664.1">
    <property type="nucleotide sequence ID" value="NZ_AEUV02000002.1"/>
</dbReference>
<evidence type="ECO:0000313" key="2">
    <source>
        <dbReference type="Proteomes" id="UP000004322"/>
    </source>
</evidence>
<dbReference type="InterPro" id="IPR014924">
    <property type="entry name" value="DUF1803"/>
</dbReference>
<keyword evidence="2" id="KW-1185">Reference proteome</keyword>
<dbReference type="OrthoDB" id="2234771at2"/>
<dbReference type="Proteomes" id="UP000004322">
    <property type="component" value="Unassembled WGS sequence"/>
</dbReference>
<dbReference type="EMBL" id="AEUV02000002">
    <property type="protein sequence ID" value="EHI73992.1"/>
    <property type="molecule type" value="Genomic_DNA"/>
</dbReference>
<evidence type="ECO:0000313" key="1">
    <source>
        <dbReference type="EMBL" id="EHI73992.1"/>
    </source>
</evidence>
<dbReference type="eggNOG" id="ENOG50340QP">
    <property type="taxonomic scope" value="Bacteria"/>
</dbReference>
<comment type="caution">
    <text evidence="1">The sequence shown here is derived from an EMBL/GenBank/DDBJ whole genome shotgun (WGS) entry which is preliminary data.</text>
</comment>
<protein>
    <recommendedName>
        <fullName evidence="3">DUF1803 domain-containing protein</fullName>
    </recommendedName>
</protein>
<proteinExistence type="predicted"/>
<dbReference type="AlphaFoldDB" id="G5JTG0"/>
<dbReference type="Pfam" id="PF08820">
    <property type="entry name" value="DUF1803"/>
    <property type="match status" value="1"/>
</dbReference>
<reference evidence="1" key="1">
    <citation type="submission" date="2011-07" db="EMBL/GenBank/DDBJ databases">
        <authorList>
            <person name="Stanhope M.J."/>
            <person name="Durkin A.S."/>
            <person name="Hostetler J."/>
            <person name="Kim M."/>
            <person name="Radune D."/>
            <person name="Singh I."/>
            <person name="Town C.D."/>
        </authorList>
    </citation>
    <scope>NUCLEOTIDE SEQUENCE [LARGE SCALE GENOMIC DNA]</scope>
    <source>
        <strain evidence="1">HS-6</strain>
    </source>
</reference>
<gene>
    <name evidence="1" type="ORF">STRCR_2350</name>
</gene>
<dbReference type="STRING" id="873449.STRCR_2350"/>
<accession>G5JTG0</accession>
<sequence length="218" mass="25726">MLIVLNPDKLTRQTFFQALINYLSQHSDVSLRQIKRDFGETEHLDRKLEDYIQAGYIERRERRYYLSLTPLENIDQLSLGDKVILDRDSSAYQELKSLAFETRLTNTTNEAVLVEWTDFERNTLTLSNYFHRLRTSSPLSQEQRKLYATLGDVNPDYALKYMTSFLLKFANKDLVKQRRPDIFVQSLNQLGYIEEAEVGTYSLKLDFDRENLVFKTNQ</sequence>
<evidence type="ECO:0008006" key="3">
    <source>
        <dbReference type="Google" id="ProtNLM"/>
    </source>
</evidence>
<name>G5JTG0_STRCG</name>